<protein>
    <recommendedName>
        <fullName evidence="4">DUF4231 domain-containing protein</fullName>
    </recommendedName>
</protein>
<evidence type="ECO:0008006" key="4">
    <source>
        <dbReference type="Google" id="ProtNLM"/>
    </source>
</evidence>
<feature type="transmembrane region" description="Helical" evidence="1">
    <location>
        <begin position="21"/>
        <end position="50"/>
    </location>
</feature>
<sequence>MKNIINALKKKIDQDRRNLKIYKLLDSFFGTTITICNIVVIVLAILVLNILLQKMRNKDINQEAENWTPFILILILTIFIIANFILTITLSIYKVNMRFSDYQKIRNTIMDLKVKLDAKVINEEELDKYIDVLWLKLKNKNKIVMMNVVKEQLRKG</sequence>
<dbReference type="RefSeq" id="WP_073372379.1">
    <property type="nucleotide sequence ID" value="NZ_CP017813.1"/>
</dbReference>
<keyword evidence="1" id="KW-1133">Transmembrane helix</keyword>
<evidence type="ECO:0000313" key="3">
    <source>
        <dbReference type="Proteomes" id="UP000184322"/>
    </source>
</evidence>
<evidence type="ECO:0000256" key="1">
    <source>
        <dbReference type="SAM" id="Phobius"/>
    </source>
</evidence>
<feature type="transmembrane region" description="Helical" evidence="1">
    <location>
        <begin position="70"/>
        <end position="93"/>
    </location>
</feature>
<accession>A0A1L4FRZ6</accession>
<gene>
    <name evidence="2" type="ORF">BLA55_01660</name>
</gene>
<evidence type="ECO:0000313" key="2">
    <source>
        <dbReference type="EMBL" id="APJ38376.1"/>
    </source>
</evidence>
<keyword evidence="1" id="KW-0472">Membrane</keyword>
<name>A0A1L4FRZ6_9BACT</name>
<dbReference type="KEGG" id="mpul:BLA55_01660"/>
<proteinExistence type="predicted"/>
<dbReference type="AlphaFoldDB" id="A0A1L4FRZ6"/>
<organism evidence="2 3">
    <name type="scientific">Mycoplasmopsis pullorum</name>
    <dbReference type="NCBI Taxonomy" id="48003"/>
    <lineage>
        <taxon>Bacteria</taxon>
        <taxon>Bacillati</taxon>
        <taxon>Mycoplasmatota</taxon>
        <taxon>Mycoplasmoidales</taxon>
        <taxon>Metamycoplasmataceae</taxon>
        <taxon>Mycoplasmopsis</taxon>
    </lineage>
</organism>
<dbReference type="GeneID" id="57134122"/>
<dbReference type="EMBL" id="CP017813">
    <property type="protein sequence ID" value="APJ38376.1"/>
    <property type="molecule type" value="Genomic_DNA"/>
</dbReference>
<dbReference type="OrthoDB" id="401399at2"/>
<reference evidence="3" key="1">
    <citation type="submission" date="2016-10" db="EMBL/GenBank/DDBJ databases">
        <authorList>
            <person name="Beylefeld A."/>
            <person name="Abolnik C."/>
        </authorList>
    </citation>
    <scope>NUCLEOTIDE SEQUENCE [LARGE SCALE GENOMIC DNA]</scope>
    <source>
        <strain evidence="3">B359_6</strain>
    </source>
</reference>
<dbReference type="Proteomes" id="UP000184322">
    <property type="component" value="Chromosome"/>
</dbReference>
<keyword evidence="1" id="KW-0812">Transmembrane</keyword>
<dbReference type="STRING" id="48003.BLA55_01660"/>
<keyword evidence="3" id="KW-1185">Reference proteome</keyword>